<feature type="compositionally biased region" description="Polar residues" evidence="1">
    <location>
        <begin position="88"/>
        <end position="100"/>
    </location>
</feature>
<accession>A0A5B9DAN7</accession>
<protein>
    <recommendedName>
        <fullName evidence="4">Zinc-ribbon domain-containing protein</fullName>
    </recommendedName>
</protein>
<reference evidence="2 3" key="2">
    <citation type="journal article" date="2024" name="Int. J. Syst. Evol. Microbiol.">
        <title>Promethearchaeum syntrophicum gen. nov., sp. nov., an anaerobic, obligately syntrophic archaeon, the first isolate of the lineage 'Asgard' archaea, and proposal of the new archaeal phylum Promethearchaeota phyl. nov. and kingdom Promethearchaeati regn. nov.</title>
        <authorList>
            <person name="Imachi H."/>
            <person name="Nobu M.K."/>
            <person name="Kato S."/>
            <person name="Takaki Y."/>
            <person name="Miyazaki M."/>
            <person name="Miyata M."/>
            <person name="Ogawara M."/>
            <person name="Saito Y."/>
            <person name="Sakai S."/>
            <person name="Tahara Y.O."/>
            <person name="Takano Y."/>
            <person name="Tasumi E."/>
            <person name="Uematsu K."/>
            <person name="Yoshimura T."/>
            <person name="Itoh T."/>
            <person name="Ohkuma M."/>
            <person name="Takai K."/>
        </authorList>
    </citation>
    <scope>NUCLEOTIDE SEQUENCE [LARGE SCALE GENOMIC DNA]</scope>
    <source>
        <strain evidence="2 3">MK-D1</strain>
    </source>
</reference>
<dbReference type="AlphaFoldDB" id="A0A5B9DAN7"/>
<sequence length="321" mass="35678">MAMNIVQFNEKFKQYMNDVRIIEKTHPRESIGLWLRICQFIINFAKSPNCPINLRKKLIFQAENIIQKVRSFSDGEISSVFDSKTIHKQSTTTENEQKSNVPFAVGGLPSESEKTSDDDMLNQLMSLPETPEDIIEEITTTESPGSSAAAPPSEHPSAPSSQDADSSNQEDLSKLQKLEETLKQMPKSFKEIKPLPFSSTSIIPELRPDNSQLNLNDYKKDTQTLDITSSVPEVSENPPDLSQPSKIPFEKGKNINIARYDSDPFKTPKQQESNVKDPFGPKAATDSSDLKLSKKICFACGASLEEGVFICAECGADNKNL</sequence>
<dbReference type="GeneID" id="41330023"/>
<dbReference type="RefSeq" id="WP_147663082.1">
    <property type="nucleotide sequence ID" value="NZ_CP042905.2"/>
</dbReference>
<feature type="compositionally biased region" description="Low complexity" evidence="1">
    <location>
        <begin position="141"/>
        <end position="169"/>
    </location>
</feature>
<proteinExistence type="predicted"/>
<evidence type="ECO:0000256" key="1">
    <source>
        <dbReference type="SAM" id="MobiDB-lite"/>
    </source>
</evidence>
<feature type="region of interest" description="Disordered" evidence="1">
    <location>
        <begin position="141"/>
        <end position="172"/>
    </location>
</feature>
<keyword evidence="3" id="KW-1185">Reference proteome</keyword>
<feature type="region of interest" description="Disordered" evidence="1">
    <location>
        <begin position="229"/>
        <end position="286"/>
    </location>
</feature>
<dbReference type="Proteomes" id="UP000321408">
    <property type="component" value="Chromosome"/>
</dbReference>
<name>A0A5B9DAN7_9ARCH</name>
<evidence type="ECO:0008006" key="4">
    <source>
        <dbReference type="Google" id="ProtNLM"/>
    </source>
</evidence>
<dbReference type="EMBL" id="CP042905">
    <property type="protein sequence ID" value="QEE16203.1"/>
    <property type="molecule type" value="Genomic_DNA"/>
</dbReference>
<gene>
    <name evidence="2" type="ORF">DSAG12_02033</name>
</gene>
<reference evidence="2 3" key="1">
    <citation type="journal article" date="2020" name="Nature">
        <title>Isolation of an archaeon at the prokaryote-eukaryote interface.</title>
        <authorList>
            <person name="Imachi H."/>
            <person name="Nobu M.K."/>
            <person name="Nakahara N."/>
            <person name="Morono Y."/>
            <person name="Ogawara M."/>
            <person name="Takaki Y."/>
            <person name="Takano Y."/>
            <person name="Uematsu K."/>
            <person name="Ikuta T."/>
            <person name="Ito M."/>
            <person name="Matsui Y."/>
            <person name="Miyazaki M."/>
            <person name="Murata K."/>
            <person name="Saito Y."/>
            <person name="Sakai S."/>
            <person name="Song C."/>
            <person name="Tasumi E."/>
            <person name="Yamanaka Y."/>
            <person name="Yamaguchi T."/>
            <person name="Kamagata Y."/>
            <person name="Tamaki H."/>
            <person name="Takai K."/>
        </authorList>
    </citation>
    <scope>NUCLEOTIDE SEQUENCE [LARGE SCALE GENOMIC DNA]</scope>
    <source>
        <strain evidence="2 3">MK-D1</strain>
    </source>
</reference>
<evidence type="ECO:0000313" key="2">
    <source>
        <dbReference type="EMBL" id="QEE16203.1"/>
    </source>
</evidence>
<organism evidence="2 3">
    <name type="scientific">Promethearchaeum syntrophicum</name>
    <dbReference type="NCBI Taxonomy" id="2594042"/>
    <lineage>
        <taxon>Archaea</taxon>
        <taxon>Promethearchaeati</taxon>
        <taxon>Promethearchaeota</taxon>
        <taxon>Promethearchaeia</taxon>
        <taxon>Promethearchaeales</taxon>
        <taxon>Promethearchaeaceae</taxon>
        <taxon>Promethearchaeum</taxon>
    </lineage>
</organism>
<feature type="region of interest" description="Disordered" evidence="1">
    <location>
        <begin position="88"/>
        <end position="117"/>
    </location>
</feature>
<dbReference type="KEGG" id="psyt:DSAG12_02033"/>
<evidence type="ECO:0000313" key="3">
    <source>
        <dbReference type="Proteomes" id="UP000321408"/>
    </source>
</evidence>